<feature type="signal peptide" evidence="1">
    <location>
        <begin position="1"/>
        <end position="21"/>
    </location>
</feature>
<comment type="caution">
    <text evidence="2">The sequence shown here is derived from an EMBL/GenBank/DDBJ whole genome shotgun (WGS) entry which is preliminary data.</text>
</comment>
<evidence type="ECO:0000313" key="2">
    <source>
        <dbReference type="EMBL" id="NHO33156.1"/>
    </source>
</evidence>
<feature type="chain" id="PRO_5046010535" description="Secreted protein" evidence="1">
    <location>
        <begin position="22"/>
        <end position="129"/>
    </location>
</feature>
<accession>A0ABX0KDE2</accession>
<sequence>MKARLFSLCLIATCFSSPALAEEELSAGHADAVPNAQLQKELGVLQTTPDQASEACINSLKELHETQGKLEAEQERTKDQDLAVAQDVLESDYENAIEMCGPDARRLCETRNPSNTLAHACETLGSVPD</sequence>
<dbReference type="Proteomes" id="UP000615326">
    <property type="component" value="Unassembled WGS sequence"/>
</dbReference>
<reference evidence="2 3" key="1">
    <citation type="journal article" date="2020" name="Int. J. Syst. Evol. Microbiol.">
        <title>Novel acetic acid bacteria from cider fermentations: Acetobacter conturbans sp. nov. and Acetobacter fallax sp. nov.</title>
        <authorList>
            <person name="Sombolestani A.S."/>
            <person name="Cleenwerck I."/>
            <person name="Cnockaert M."/>
            <person name="Borremans W."/>
            <person name="Wieme A.D."/>
            <person name="De Vuyst L."/>
            <person name="Vandamme P."/>
        </authorList>
    </citation>
    <scope>NUCLEOTIDE SEQUENCE [LARGE SCALE GENOMIC DNA]</scope>
    <source>
        <strain evidence="2 3">LMG 1637</strain>
    </source>
</reference>
<dbReference type="EMBL" id="WOSW01000022">
    <property type="protein sequence ID" value="NHO33156.1"/>
    <property type="molecule type" value="Genomic_DNA"/>
</dbReference>
<keyword evidence="3" id="KW-1185">Reference proteome</keyword>
<protein>
    <recommendedName>
        <fullName evidence="4">Secreted protein</fullName>
    </recommendedName>
</protein>
<evidence type="ECO:0000313" key="3">
    <source>
        <dbReference type="Proteomes" id="UP000615326"/>
    </source>
</evidence>
<name>A0ABX0KDE2_9PROT</name>
<evidence type="ECO:0000256" key="1">
    <source>
        <dbReference type="SAM" id="SignalP"/>
    </source>
</evidence>
<keyword evidence="1" id="KW-0732">Signal</keyword>
<dbReference type="RefSeq" id="WP_173577680.1">
    <property type="nucleotide sequence ID" value="NZ_WOSW01000022.1"/>
</dbReference>
<gene>
    <name evidence="2" type="ORF">GOB84_11410</name>
</gene>
<proteinExistence type="predicted"/>
<evidence type="ECO:0008006" key="4">
    <source>
        <dbReference type="Google" id="ProtNLM"/>
    </source>
</evidence>
<organism evidence="2 3">
    <name type="scientific">Acetobacter fallax</name>
    <dbReference type="NCBI Taxonomy" id="1737473"/>
    <lineage>
        <taxon>Bacteria</taxon>
        <taxon>Pseudomonadati</taxon>
        <taxon>Pseudomonadota</taxon>
        <taxon>Alphaproteobacteria</taxon>
        <taxon>Acetobacterales</taxon>
        <taxon>Acetobacteraceae</taxon>
        <taxon>Acetobacter</taxon>
    </lineage>
</organism>